<dbReference type="PRINTS" id="PR01438">
    <property type="entry name" value="UNVRSLSTRESS"/>
</dbReference>
<dbReference type="Proteomes" id="UP000539642">
    <property type="component" value="Unassembled WGS sequence"/>
</dbReference>
<evidence type="ECO:0000313" key="4">
    <source>
        <dbReference type="Proteomes" id="UP000539642"/>
    </source>
</evidence>
<comment type="similarity">
    <text evidence="1">Belongs to the universal stress protein A family.</text>
</comment>
<accession>A0A840UT58</accession>
<name>A0A840UT58_9BACT</name>
<dbReference type="EMBL" id="JACHEO010000007">
    <property type="protein sequence ID" value="MBB5347933.1"/>
    <property type="molecule type" value="Genomic_DNA"/>
</dbReference>
<dbReference type="PANTHER" id="PTHR46268:SF15">
    <property type="entry name" value="UNIVERSAL STRESS PROTEIN HP_0031"/>
    <property type="match status" value="1"/>
</dbReference>
<comment type="caution">
    <text evidence="3">The sequence shown here is derived from an EMBL/GenBank/DDBJ whole genome shotgun (WGS) entry which is preliminary data.</text>
</comment>
<dbReference type="PANTHER" id="PTHR46268">
    <property type="entry name" value="STRESS RESPONSE PROTEIN NHAX"/>
    <property type="match status" value="1"/>
</dbReference>
<dbReference type="InterPro" id="IPR014729">
    <property type="entry name" value="Rossmann-like_a/b/a_fold"/>
</dbReference>
<evidence type="ECO:0000313" key="3">
    <source>
        <dbReference type="EMBL" id="MBB5347933.1"/>
    </source>
</evidence>
<dbReference type="Gene3D" id="3.40.50.620">
    <property type="entry name" value="HUPs"/>
    <property type="match status" value="2"/>
</dbReference>
<proteinExistence type="inferred from homology"/>
<feature type="domain" description="UspA" evidence="2">
    <location>
        <begin position="13"/>
        <end position="148"/>
    </location>
</feature>
<dbReference type="RefSeq" id="WP_183350188.1">
    <property type="nucleotide sequence ID" value="NZ_JACHEO010000007.1"/>
</dbReference>
<dbReference type="InterPro" id="IPR006015">
    <property type="entry name" value="Universal_stress_UspA"/>
</dbReference>
<gene>
    <name evidence="3" type="ORF">HNQ81_001662</name>
</gene>
<dbReference type="CDD" id="cd00293">
    <property type="entry name" value="USP-like"/>
    <property type="match status" value="2"/>
</dbReference>
<feature type="domain" description="UspA" evidence="2">
    <location>
        <begin position="157"/>
        <end position="281"/>
    </location>
</feature>
<protein>
    <submittedName>
        <fullName evidence="3">Nucleotide-binding universal stress UspA family protein</fullName>
    </submittedName>
</protein>
<dbReference type="Pfam" id="PF00582">
    <property type="entry name" value="Usp"/>
    <property type="match status" value="2"/>
</dbReference>
<keyword evidence="4" id="KW-1185">Reference proteome</keyword>
<dbReference type="InterPro" id="IPR006016">
    <property type="entry name" value="UspA"/>
</dbReference>
<sequence>MERFSTSLLGQAKTLLLATDGSHFSDGAIQEAIFFGQACHARVVVLHVVHTEAESIKAANSTVMQRQQEMDPHLDQIRKMAQDSGVEIEVVVVGSSKPEKTIVDQARLRNADAILMGRHGKTGPLSLLVGSMTARVIGQGFPRVLVVPEDFLLTGAHVLLAMDGSPNSRMAAQEALSLSRTCTTMERLTVISVVKKDEGQPDARAMVNEVCAQCRQEGLRAVCEPLVQVGNPAELIVQAARDREVDMILMGGRGKTFMAKMFMGRVTEKVIGQAHCAVLVVTG</sequence>
<organism evidence="3 4">
    <name type="scientific">Desulfoprunum benzoelyticum</name>
    <dbReference type="NCBI Taxonomy" id="1506996"/>
    <lineage>
        <taxon>Bacteria</taxon>
        <taxon>Pseudomonadati</taxon>
        <taxon>Thermodesulfobacteriota</taxon>
        <taxon>Desulfobulbia</taxon>
        <taxon>Desulfobulbales</taxon>
        <taxon>Desulfobulbaceae</taxon>
        <taxon>Desulfoprunum</taxon>
    </lineage>
</organism>
<dbReference type="AlphaFoldDB" id="A0A840UT58"/>
<dbReference type="SUPFAM" id="SSF52402">
    <property type="entry name" value="Adenine nucleotide alpha hydrolases-like"/>
    <property type="match status" value="2"/>
</dbReference>
<evidence type="ECO:0000259" key="2">
    <source>
        <dbReference type="Pfam" id="PF00582"/>
    </source>
</evidence>
<evidence type="ECO:0000256" key="1">
    <source>
        <dbReference type="ARBA" id="ARBA00008791"/>
    </source>
</evidence>
<reference evidence="3 4" key="1">
    <citation type="submission" date="2020-08" db="EMBL/GenBank/DDBJ databases">
        <title>Genomic Encyclopedia of Type Strains, Phase IV (KMG-IV): sequencing the most valuable type-strain genomes for metagenomic binning, comparative biology and taxonomic classification.</title>
        <authorList>
            <person name="Goeker M."/>
        </authorList>
    </citation>
    <scope>NUCLEOTIDE SEQUENCE [LARGE SCALE GENOMIC DNA]</scope>
    <source>
        <strain evidence="3 4">DSM 28570</strain>
    </source>
</reference>